<reference evidence="1" key="1">
    <citation type="submission" date="2018-07" db="EMBL/GenBank/DDBJ databases">
        <authorList>
            <consortium name="GenomeTrakr network: Whole genome sequencing for foodborne pathogen traceback"/>
        </authorList>
    </citation>
    <scope>NUCLEOTIDE SEQUENCE</scope>
    <source>
        <strain evidence="1">MDH-2013-00175</strain>
    </source>
</reference>
<protein>
    <submittedName>
        <fullName evidence="1">Uncharacterized protein</fullName>
    </submittedName>
</protein>
<dbReference type="EMBL" id="AAGLQK010000040">
    <property type="protein sequence ID" value="EBP4060527.1"/>
    <property type="molecule type" value="Genomic_DNA"/>
</dbReference>
<comment type="caution">
    <text evidence="1">The sequence shown here is derived from an EMBL/GenBank/DDBJ whole genome shotgun (WGS) entry which is preliminary data.</text>
</comment>
<dbReference type="AlphaFoldDB" id="A0A3U2PE87"/>
<evidence type="ECO:0000313" key="1">
    <source>
        <dbReference type="EMBL" id="EBP4060527.1"/>
    </source>
</evidence>
<organism evidence="1">
    <name type="scientific">Salmonella enterica I</name>
    <dbReference type="NCBI Taxonomy" id="59201"/>
    <lineage>
        <taxon>Bacteria</taxon>
        <taxon>Pseudomonadati</taxon>
        <taxon>Pseudomonadota</taxon>
        <taxon>Gammaproteobacteria</taxon>
        <taxon>Enterobacterales</taxon>
        <taxon>Enterobacteriaceae</taxon>
        <taxon>Salmonella</taxon>
    </lineage>
</organism>
<proteinExistence type="predicted"/>
<accession>A0A3U2PE87</accession>
<sequence length="87" mass="9586">MKRAKIEEIFVVVSRSGGIVGCGIDAPSACRDAVENSGIHTNWKDMALSGHYAVTTGTANVTYDKEKLDESFDYWRGSADEHYGKRD</sequence>
<name>A0A3U2PE87_SALET</name>
<gene>
    <name evidence="1" type="ORF">Z599_22865</name>
</gene>